<keyword evidence="5 7" id="KW-0040">ANK repeat</keyword>
<dbReference type="Pfam" id="PF13962">
    <property type="entry name" value="PGG"/>
    <property type="match status" value="1"/>
</dbReference>
<dbReference type="InterPro" id="IPR002110">
    <property type="entry name" value="Ankyrin_rpt"/>
</dbReference>
<feature type="transmembrane region" description="Helical" evidence="8">
    <location>
        <begin position="262"/>
        <end position="287"/>
    </location>
</feature>
<evidence type="ECO:0000313" key="11">
    <source>
        <dbReference type="Proteomes" id="UP000593564"/>
    </source>
</evidence>
<gene>
    <name evidence="10" type="ORF">HYC85_014746</name>
</gene>
<dbReference type="SMART" id="SM00248">
    <property type="entry name" value="ANK"/>
    <property type="match status" value="5"/>
</dbReference>
<evidence type="ECO:0000256" key="7">
    <source>
        <dbReference type="PROSITE-ProRule" id="PRU00023"/>
    </source>
</evidence>
<evidence type="ECO:0000256" key="6">
    <source>
        <dbReference type="ARBA" id="ARBA00023136"/>
    </source>
</evidence>
<dbReference type="PROSITE" id="PS50297">
    <property type="entry name" value="ANK_REP_REGION"/>
    <property type="match status" value="3"/>
</dbReference>
<keyword evidence="11" id="KW-1185">Reference proteome</keyword>
<feature type="repeat" description="ANK" evidence="7">
    <location>
        <begin position="122"/>
        <end position="143"/>
    </location>
</feature>
<dbReference type="Proteomes" id="UP000593564">
    <property type="component" value="Unassembled WGS sequence"/>
</dbReference>
<dbReference type="AlphaFoldDB" id="A0A7J7H7D3"/>
<evidence type="ECO:0000256" key="8">
    <source>
        <dbReference type="SAM" id="Phobius"/>
    </source>
</evidence>
<comment type="subcellular location">
    <subcellularLocation>
        <location evidence="1">Membrane</location>
        <topology evidence="1">Multi-pass membrane protein</topology>
    </subcellularLocation>
</comment>
<reference evidence="11" key="1">
    <citation type="journal article" date="2020" name="Nat. Commun.">
        <title>Genome assembly of wild tea tree DASZ reveals pedigree and selection history of tea varieties.</title>
        <authorList>
            <person name="Zhang W."/>
            <person name="Zhang Y."/>
            <person name="Qiu H."/>
            <person name="Guo Y."/>
            <person name="Wan H."/>
            <person name="Zhang X."/>
            <person name="Scossa F."/>
            <person name="Alseekh S."/>
            <person name="Zhang Q."/>
            <person name="Wang P."/>
            <person name="Xu L."/>
            <person name="Schmidt M.H."/>
            <person name="Jia X."/>
            <person name="Li D."/>
            <person name="Zhu A."/>
            <person name="Guo F."/>
            <person name="Chen W."/>
            <person name="Ni D."/>
            <person name="Usadel B."/>
            <person name="Fernie A.R."/>
            <person name="Wen W."/>
        </authorList>
    </citation>
    <scope>NUCLEOTIDE SEQUENCE [LARGE SCALE GENOMIC DNA]</scope>
    <source>
        <strain evidence="11">cv. G240</strain>
    </source>
</reference>
<keyword evidence="2 8" id="KW-0812">Transmembrane</keyword>
<dbReference type="InterPro" id="IPR026961">
    <property type="entry name" value="PGG_dom"/>
</dbReference>
<evidence type="ECO:0000256" key="4">
    <source>
        <dbReference type="ARBA" id="ARBA00022989"/>
    </source>
</evidence>
<dbReference type="InterPro" id="IPR036770">
    <property type="entry name" value="Ankyrin_rpt-contain_sf"/>
</dbReference>
<accession>A0A7J7H7D3</accession>
<organism evidence="10 11">
    <name type="scientific">Camellia sinensis</name>
    <name type="common">Tea plant</name>
    <name type="synonym">Thea sinensis</name>
    <dbReference type="NCBI Taxonomy" id="4442"/>
    <lineage>
        <taxon>Eukaryota</taxon>
        <taxon>Viridiplantae</taxon>
        <taxon>Streptophyta</taxon>
        <taxon>Embryophyta</taxon>
        <taxon>Tracheophyta</taxon>
        <taxon>Spermatophyta</taxon>
        <taxon>Magnoliopsida</taxon>
        <taxon>eudicotyledons</taxon>
        <taxon>Gunneridae</taxon>
        <taxon>Pentapetalae</taxon>
        <taxon>asterids</taxon>
        <taxon>Ericales</taxon>
        <taxon>Theaceae</taxon>
        <taxon>Camellia</taxon>
    </lineage>
</organism>
<keyword evidence="3" id="KW-0677">Repeat</keyword>
<evidence type="ECO:0000259" key="9">
    <source>
        <dbReference type="Pfam" id="PF13962"/>
    </source>
</evidence>
<keyword evidence="6 8" id="KW-0472">Membrane</keyword>
<protein>
    <recommendedName>
        <fullName evidence="9">PGG domain-containing protein</fullName>
    </recommendedName>
</protein>
<dbReference type="Gene3D" id="1.25.40.20">
    <property type="entry name" value="Ankyrin repeat-containing domain"/>
    <property type="match status" value="2"/>
</dbReference>
<feature type="repeat" description="ANK" evidence="7">
    <location>
        <begin position="18"/>
        <end position="50"/>
    </location>
</feature>
<comment type="caution">
    <text evidence="10">The sequence shown here is derived from an EMBL/GenBank/DDBJ whole genome shotgun (WGS) entry which is preliminary data.</text>
</comment>
<feature type="domain" description="PGG" evidence="9">
    <location>
        <begin position="211"/>
        <end position="321"/>
    </location>
</feature>
<evidence type="ECO:0000313" key="10">
    <source>
        <dbReference type="EMBL" id="KAF5948789.1"/>
    </source>
</evidence>
<keyword evidence="4 8" id="KW-1133">Transmembrane helix</keyword>
<dbReference type="SUPFAM" id="SSF48403">
    <property type="entry name" value="Ankyrin repeat"/>
    <property type="match status" value="1"/>
</dbReference>
<feature type="repeat" description="ANK" evidence="7">
    <location>
        <begin position="52"/>
        <end position="74"/>
    </location>
</feature>
<dbReference type="Pfam" id="PF12796">
    <property type="entry name" value="Ank_2"/>
    <property type="match status" value="1"/>
</dbReference>
<reference evidence="10 11" key="2">
    <citation type="submission" date="2020-07" db="EMBL/GenBank/DDBJ databases">
        <title>Genome assembly of wild tea tree DASZ reveals pedigree and selection history of tea varieties.</title>
        <authorList>
            <person name="Zhang W."/>
        </authorList>
    </citation>
    <scope>NUCLEOTIDE SEQUENCE [LARGE SCALE GENOMIC DNA]</scope>
    <source>
        <strain evidence="11">cv. G240</strain>
        <tissue evidence="10">Leaf</tissue>
    </source>
</reference>
<name>A0A7J7H7D3_CAMSI</name>
<sequence>MEALVRAKPELIKEADHHGRTPLYYAASMGDRRTVQRLLQLHTDIVYMSDQDGLSPLHVAASRGHTNIIKEIIQCCPDSGELLDLRGQNTLHFAVLGGKSSVVRYILETTELEGLINQTDNDGNTPLHLATRERKSWIARYLIWDERVDQRAKNNIGQTAIDYEESIRKAYSRFPKKSKNWRQPWSLNKWTTKEKIPPSTSEEGAAADKMETYKQMGHTLLMVATLIATVTFAAAFTIPGGFNNIVGPDQGQALLQSSLHLKWFLVTDSIAMSFSVIAACILFWGAVIAEETYFYYFASATALTHVALFSTGVAFTTGLIAIMPNQPFQQCLLAQPNLDRDKPLHVAASAGCISIVDLGLACLENNTGESPLHLAARDGMQLLCITCCCISGTSGTHIFELMECVHVGFRAVDVPERPGRDEFRSVHLGSLQFRTLNLSRFLI</sequence>
<dbReference type="Pfam" id="PF00023">
    <property type="entry name" value="Ank"/>
    <property type="match status" value="1"/>
</dbReference>
<dbReference type="EMBL" id="JACBKZ010000006">
    <property type="protein sequence ID" value="KAF5948789.1"/>
    <property type="molecule type" value="Genomic_DNA"/>
</dbReference>
<evidence type="ECO:0000256" key="5">
    <source>
        <dbReference type="ARBA" id="ARBA00023043"/>
    </source>
</evidence>
<evidence type="ECO:0000256" key="1">
    <source>
        <dbReference type="ARBA" id="ARBA00004141"/>
    </source>
</evidence>
<feature type="transmembrane region" description="Helical" evidence="8">
    <location>
        <begin position="219"/>
        <end position="242"/>
    </location>
</feature>
<dbReference type="PANTHER" id="PTHR24186:SF46">
    <property type="entry name" value="PROTEIN ACCELERATED CELL DEATH 6-LIKE"/>
    <property type="match status" value="1"/>
</dbReference>
<evidence type="ECO:0000256" key="2">
    <source>
        <dbReference type="ARBA" id="ARBA00022692"/>
    </source>
</evidence>
<dbReference type="PROSITE" id="PS50088">
    <property type="entry name" value="ANK_REPEAT"/>
    <property type="match status" value="3"/>
</dbReference>
<dbReference type="GO" id="GO:0005886">
    <property type="term" value="C:plasma membrane"/>
    <property type="evidence" value="ECO:0007669"/>
    <property type="project" value="TreeGrafter"/>
</dbReference>
<feature type="transmembrane region" description="Helical" evidence="8">
    <location>
        <begin position="294"/>
        <end position="323"/>
    </location>
</feature>
<proteinExistence type="predicted"/>
<dbReference type="PANTHER" id="PTHR24186">
    <property type="entry name" value="PROTEIN PHOSPHATASE 1 REGULATORY SUBUNIT"/>
    <property type="match status" value="1"/>
</dbReference>
<evidence type="ECO:0000256" key="3">
    <source>
        <dbReference type="ARBA" id="ARBA00022737"/>
    </source>
</evidence>